<proteinExistence type="predicted"/>
<evidence type="ECO:0000313" key="3">
    <source>
        <dbReference type="Proteomes" id="UP000314294"/>
    </source>
</evidence>
<sequence>MHRRVTNRTTASGQKGNTSTSESQRRGQFHQRDVVVQSFGPVAAVVHDVLHGQRLSPVDRLLRQPGVHHPHGGVGKPGDGEQEIQGDTTP</sequence>
<feature type="region of interest" description="Disordered" evidence="1">
    <location>
        <begin position="60"/>
        <end position="90"/>
    </location>
</feature>
<dbReference type="AlphaFoldDB" id="A0A4Z2EK65"/>
<dbReference type="Proteomes" id="UP000314294">
    <property type="component" value="Unassembled WGS sequence"/>
</dbReference>
<dbReference type="EMBL" id="SRLO01006015">
    <property type="protein sequence ID" value="TNN29145.1"/>
    <property type="molecule type" value="Genomic_DNA"/>
</dbReference>
<accession>A0A4Z2EK65</accession>
<name>A0A4Z2EK65_9TELE</name>
<protein>
    <submittedName>
        <fullName evidence="2">Uncharacterized protein</fullName>
    </submittedName>
</protein>
<evidence type="ECO:0000256" key="1">
    <source>
        <dbReference type="SAM" id="MobiDB-lite"/>
    </source>
</evidence>
<feature type="region of interest" description="Disordered" evidence="1">
    <location>
        <begin position="1"/>
        <end position="32"/>
    </location>
</feature>
<keyword evidence="3" id="KW-1185">Reference proteome</keyword>
<evidence type="ECO:0000313" key="2">
    <source>
        <dbReference type="EMBL" id="TNN29145.1"/>
    </source>
</evidence>
<feature type="compositionally biased region" description="Polar residues" evidence="1">
    <location>
        <begin position="7"/>
        <end position="22"/>
    </location>
</feature>
<reference evidence="2 3" key="1">
    <citation type="submission" date="2019-03" db="EMBL/GenBank/DDBJ databases">
        <title>First draft genome of Liparis tanakae, snailfish: a comprehensive survey of snailfish specific genes.</title>
        <authorList>
            <person name="Kim W."/>
            <person name="Song I."/>
            <person name="Jeong J.-H."/>
            <person name="Kim D."/>
            <person name="Kim S."/>
            <person name="Ryu S."/>
            <person name="Song J.Y."/>
            <person name="Lee S.K."/>
        </authorList>
    </citation>
    <scope>NUCLEOTIDE SEQUENCE [LARGE SCALE GENOMIC DNA]</scope>
    <source>
        <tissue evidence="2">Muscle</tissue>
    </source>
</reference>
<gene>
    <name evidence="2" type="ORF">EYF80_060708</name>
</gene>
<organism evidence="2 3">
    <name type="scientific">Liparis tanakae</name>
    <name type="common">Tanaka's snailfish</name>
    <dbReference type="NCBI Taxonomy" id="230148"/>
    <lineage>
        <taxon>Eukaryota</taxon>
        <taxon>Metazoa</taxon>
        <taxon>Chordata</taxon>
        <taxon>Craniata</taxon>
        <taxon>Vertebrata</taxon>
        <taxon>Euteleostomi</taxon>
        <taxon>Actinopterygii</taxon>
        <taxon>Neopterygii</taxon>
        <taxon>Teleostei</taxon>
        <taxon>Neoteleostei</taxon>
        <taxon>Acanthomorphata</taxon>
        <taxon>Eupercaria</taxon>
        <taxon>Perciformes</taxon>
        <taxon>Cottioidei</taxon>
        <taxon>Cottales</taxon>
        <taxon>Liparidae</taxon>
        <taxon>Liparis</taxon>
    </lineage>
</organism>
<comment type="caution">
    <text evidence="2">The sequence shown here is derived from an EMBL/GenBank/DDBJ whole genome shotgun (WGS) entry which is preliminary data.</text>
</comment>